<evidence type="ECO:0000313" key="2">
    <source>
        <dbReference type="Proteomes" id="UP000070260"/>
    </source>
</evidence>
<dbReference type="EMBL" id="CP013615">
    <property type="protein sequence ID" value="AMN31043.1"/>
    <property type="molecule type" value="Genomic_DNA"/>
</dbReference>
<dbReference type="Proteomes" id="UP000070260">
    <property type="component" value="Plasmid pJFP838A"/>
</dbReference>
<name>A0A140GR84_CLOPF</name>
<sequence length="167" mass="19753">MLIRNKRIYKVMKRDSKGEFVIYQDYELDIIRAMAVFLGEKEPIEILFYDDKRKVIYFNLHSIMWEFSDNGGEFNIKPVNADYPISIPYCHMDWFLAINPVTMAYRLSLAIKHYDDFKINLIDWNFKYGDNQSKVILSNSPGIKLPKYLEQILKKTNKLKGKAKIIA</sequence>
<organism evidence="1 2">
    <name type="scientific">Clostridium perfringens</name>
    <dbReference type="NCBI Taxonomy" id="1502"/>
    <lineage>
        <taxon>Bacteria</taxon>
        <taxon>Bacillati</taxon>
        <taxon>Bacillota</taxon>
        <taxon>Clostridia</taxon>
        <taxon>Eubacteriales</taxon>
        <taxon>Clostridiaceae</taxon>
        <taxon>Clostridium</taxon>
    </lineage>
</organism>
<accession>A0A140GR84</accession>
<evidence type="ECO:0000313" key="1">
    <source>
        <dbReference type="EMBL" id="AMN31043.1"/>
    </source>
</evidence>
<dbReference type="AlphaFoldDB" id="A0A140GR84"/>
<proteinExistence type="predicted"/>
<protein>
    <submittedName>
        <fullName evidence="1">Uncharacterized protein</fullName>
    </submittedName>
</protein>
<keyword evidence="1" id="KW-0614">Plasmid</keyword>
<dbReference type="PATRIC" id="fig|1502.177.peg.3335"/>
<gene>
    <name evidence="1" type="ORF">JFP838_pA0127</name>
</gene>
<reference evidence="1 2" key="1">
    <citation type="journal article" date="2016" name="PLoS ONE">
        <title>Plasmid Characterization and Chromosome Analysis of Two netF+ Clostridium perfringens Isolates Associated with Foal and Canine Necrotizing Enteritis.</title>
        <authorList>
            <person name="Mehdizadeh Gohari I."/>
            <person name="Kropinski A.M."/>
            <person name="Weese S.J."/>
            <person name="Parreira V.R."/>
            <person name="Whitehead A.E."/>
            <person name="Boerlin P."/>
            <person name="Prescott J.F."/>
        </authorList>
    </citation>
    <scope>NUCLEOTIDE SEQUENCE [LARGE SCALE GENOMIC DNA]</scope>
    <source>
        <strain evidence="1 2">JP838</strain>
        <plasmid evidence="2">Plasmid pJFP838A</plasmid>
    </source>
</reference>
<geneLocation type="plasmid" evidence="1 2">
    <name>pJFP838A</name>
</geneLocation>
<dbReference type="RefSeq" id="WP_061429650.1">
    <property type="nucleotide sequence ID" value="NZ_CATNZX010000001.1"/>
</dbReference>